<dbReference type="EMBL" id="FRCX01000016">
    <property type="protein sequence ID" value="SHN43334.1"/>
    <property type="molecule type" value="Genomic_DNA"/>
</dbReference>
<dbReference type="RefSeq" id="WP_229255821.1">
    <property type="nucleotide sequence ID" value="NZ_FRCX01000016.1"/>
</dbReference>
<evidence type="ECO:0000313" key="2">
    <source>
        <dbReference type="Proteomes" id="UP000184339"/>
    </source>
</evidence>
<reference evidence="2" key="1">
    <citation type="submission" date="2016-11" db="EMBL/GenBank/DDBJ databases">
        <authorList>
            <person name="Varghese N."/>
            <person name="Submissions S."/>
        </authorList>
    </citation>
    <scope>NUCLEOTIDE SEQUENCE [LARGE SCALE GENOMIC DNA]</scope>
    <source>
        <strain evidence="2">Sac-22</strain>
    </source>
</reference>
<dbReference type="STRING" id="551987.SAMN05192549_11677"/>
<dbReference type="PANTHER" id="PTHR34290">
    <property type="entry name" value="SI:CH73-390P7.2"/>
    <property type="match status" value="1"/>
</dbReference>
<sequence length="126" mass="13712">MSALTLYYDGNCRICRAQMARLRQQDKTGGLDFCDIAAADFSPSALGVSMAALNTEIHARTTDGRLLTGIDCLVAAYIAIGRGWQVAPLRLPVLRPVFVAMYRALARNRYRLSACADGACTTARRP</sequence>
<evidence type="ECO:0000313" key="1">
    <source>
        <dbReference type="EMBL" id="SHN43334.1"/>
    </source>
</evidence>
<dbReference type="Pfam" id="PF04134">
    <property type="entry name" value="DCC1-like"/>
    <property type="match status" value="1"/>
</dbReference>
<proteinExistence type="predicted"/>
<dbReference type="PANTHER" id="PTHR34290:SF2">
    <property type="entry name" value="OS04G0668800 PROTEIN"/>
    <property type="match status" value="1"/>
</dbReference>
<name>A0A1M7RAI4_9BURK</name>
<organism evidence="1 2">
    <name type="scientific">Duganella sacchari</name>
    <dbReference type="NCBI Taxonomy" id="551987"/>
    <lineage>
        <taxon>Bacteria</taxon>
        <taxon>Pseudomonadati</taxon>
        <taxon>Pseudomonadota</taxon>
        <taxon>Betaproteobacteria</taxon>
        <taxon>Burkholderiales</taxon>
        <taxon>Oxalobacteraceae</taxon>
        <taxon>Telluria group</taxon>
        <taxon>Duganella</taxon>
    </lineage>
</organism>
<keyword evidence="2" id="KW-1185">Reference proteome</keyword>
<dbReference type="AlphaFoldDB" id="A0A1M7RAI4"/>
<dbReference type="Proteomes" id="UP000184339">
    <property type="component" value="Unassembled WGS sequence"/>
</dbReference>
<dbReference type="InterPro" id="IPR007263">
    <property type="entry name" value="DCC1-like"/>
</dbReference>
<dbReference type="InterPro" id="IPR044691">
    <property type="entry name" value="DCC1_Trx"/>
</dbReference>
<dbReference type="GO" id="GO:0015035">
    <property type="term" value="F:protein-disulfide reductase activity"/>
    <property type="evidence" value="ECO:0007669"/>
    <property type="project" value="InterPro"/>
</dbReference>
<gene>
    <name evidence="1" type="ORF">SAMN05192549_11677</name>
</gene>
<accession>A0A1M7RAI4</accession>
<protein>
    <submittedName>
        <fullName evidence="1">Predicted thiol-disulfide oxidoreductase YuxK, DCC family</fullName>
    </submittedName>
</protein>